<keyword evidence="7" id="KW-1133">Transmembrane helix</keyword>
<dbReference type="Proteomes" id="UP000288804">
    <property type="component" value="Chromosome"/>
</dbReference>
<protein>
    <submittedName>
        <fullName evidence="9">Type III secretion protein</fullName>
    </submittedName>
</protein>
<proteinExistence type="inferred from homology"/>
<evidence type="ECO:0000256" key="7">
    <source>
        <dbReference type="SAM" id="Phobius"/>
    </source>
</evidence>
<gene>
    <name evidence="9" type="ORF">D5F51_18630</name>
</gene>
<keyword evidence="3" id="KW-0843">Virulence</keyword>
<organism evidence="9 10">
    <name type="scientific">Yersinia hibernica</name>
    <dbReference type="NCBI Taxonomy" id="2339259"/>
    <lineage>
        <taxon>Bacteria</taxon>
        <taxon>Pseudomonadati</taxon>
        <taxon>Pseudomonadota</taxon>
        <taxon>Gammaproteobacteria</taxon>
        <taxon>Enterobacterales</taxon>
        <taxon>Yersiniaceae</taxon>
        <taxon>Yersinia</taxon>
    </lineage>
</organism>
<dbReference type="SUPFAM" id="SSF57997">
    <property type="entry name" value="Tropomyosin"/>
    <property type="match status" value="1"/>
</dbReference>
<feature type="coiled-coil region" evidence="5">
    <location>
        <begin position="128"/>
        <end position="218"/>
    </location>
</feature>
<evidence type="ECO:0000313" key="10">
    <source>
        <dbReference type="Proteomes" id="UP000288804"/>
    </source>
</evidence>
<dbReference type="Pfam" id="PF04888">
    <property type="entry name" value="SseC"/>
    <property type="match status" value="1"/>
</dbReference>
<comment type="subcellular location">
    <subcellularLocation>
        <location evidence="1">Host membrane</location>
        <topology evidence="1">Multi-pass membrane protein</topology>
    </subcellularLocation>
</comment>
<evidence type="ECO:0000256" key="4">
    <source>
        <dbReference type="ARBA" id="ARBA00035640"/>
    </source>
</evidence>
<keyword evidence="2" id="KW-1043">Host membrane</keyword>
<feature type="region of interest" description="Disordered" evidence="6">
    <location>
        <begin position="359"/>
        <end position="383"/>
    </location>
</feature>
<evidence type="ECO:0000259" key="8">
    <source>
        <dbReference type="Pfam" id="PF04888"/>
    </source>
</evidence>
<evidence type="ECO:0000256" key="5">
    <source>
        <dbReference type="SAM" id="Coils"/>
    </source>
</evidence>
<dbReference type="EMBL" id="CP032487">
    <property type="protein sequence ID" value="QAX80369.1"/>
    <property type="molecule type" value="Genomic_DNA"/>
</dbReference>
<keyword evidence="10" id="KW-1185">Reference proteome</keyword>
<feature type="transmembrane region" description="Helical" evidence="7">
    <location>
        <begin position="475"/>
        <end position="497"/>
    </location>
</feature>
<evidence type="ECO:0000256" key="1">
    <source>
        <dbReference type="ARBA" id="ARBA00004301"/>
    </source>
</evidence>
<comment type="similarity">
    <text evidence="4">Belongs to the SctE/SipB/YopB family.</text>
</comment>
<reference evidence="10" key="1">
    <citation type="submission" date="2018-09" db="EMBL/GenBank/DDBJ databases">
        <title>Yersinia hibernicus sp. nov.</title>
        <authorList>
            <person name="Nguyen S.V."/>
            <person name="Mundanda D.M."/>
            <person name="Anes J."/>
            <person name="Fanning S."/>
        </authorList>
    </citation>
    <scope>NUCLEOTIDE SEQUENCE [LARGE SCALE GENOMIC DNA]</scope>
    <source>
        <strain evidence="10">CFS1934</strain>
    </source>
</reference>
<evidence type="ECO:0000256" key="3">
    <source>
        <dbReference type="ARBA" id="ARBA00023026"/>
    </source>
</evidence>
<feature type="transmembrane region" description="Helical" evidence="7">
    <location>
        <begin position="417"/>
        <end position="435"/>
    </location>
</feature>
<accession>A0ABX5R4M1</accession>
<evidence type="ECO:0000256" key="6">
    <source>
        <dbReference type="SAM" id="MobiDB-lite"/>
    </source>
</evidence>
<evidence type="ECO:0000256" key="2">
    <source>
        <dbReference type="ARBA" id="ARBA00022870"/>
    </source>
</evidence>
<feature type="domain" description="Translocator protein BipB-like C-terminal" evidence="8">
    <location>
        <begin position="336"/>
        <end position="669"/>
    </location>
</feature>
<sequence>MVDITQASSDRINNIRTFTQGANINLIRDESTKSLLALEDACRELASTEQERRHRHEGAPQLMKPKMTLAQAASGASAYKQPVEENVSARKYARAASNSTSKASGFNATASLIGSMATLRQLLHDGNLSELRGRLQMINTESAALRAQGEKLLSALEKSTGELENAHNKAKECNQVFQQSKEEVKNLVQQQQGVKGQLVDAEKNLTQVQQNLSQATSDLKALPTPVQTPEEQKQHQLLTDKISTLTGQQHALQVSGQQLANSLTALEGQLVAAQSNTAQLKNNYELALNQSTKIAQQADNNRKEINNFIESSVRSPQIEGERWENSLAILTLLTAQLKKALNDDSIKNMRQQQEVMETINEASRKDSEKKAKEAEEAQRKADEANKAASCASKIFGYIMLAVSVVATIASLGTAGPLMIAVAAIGIAMTVADIVLEETGGSSLMQMLATEISSAITDMLIQFGVPEEKAKEIGNIMGMVLAAVAFLAISLFSISSFAKNAGQVVAKVAKNASKHVANLMKSAVKALPREFVNSMGKVGSKATNLSKPLAKIADKADDAAQAADKVSNAGKMANVTARKVEMGLNGLNMALGVTNTVVSGGLNLHASSLIRDMKEMLAHMMLNNAVIQAIDELLKVLIKSMSKSYDQINEMFEGMITALNESGNAKANMMKSSFV</sequence>
<feature type="coiled-coil region" evidence="5">
    <location>
        <begin position="263"/>
        <end position="290"/>
    </location>
</feature>
<dbReference type="RefSeq" id="WP_129198370.1">
    <property type="nucleotide sequence ID" value="NZ_CABHXI010000094.1"/>
</dbReference>
<evidence type="ECO:0000313" key="9">
    <source>
        <dbReference type="EMBL" id="QAX80369.1"/>
    </source>
</evidence>
<keyword evidence="7" id="KW-0812">Transmembrane</keyword>
<name>A0ABX5R4M1_9GAMM</name>
<keyword evidence="5" id="KW-0175">Coiled coil</keyword>
<dbReference type="InterPro" id="IPR006972">
    <property type="entry name" value="BipB-like_C"/>
</dbReference>
<feature type="compositionally biased region" description="Basic and acidic residues" evidence="6">
    <location>
        <begin position="362"/>
        <end position="383"/>
    </location>
</feature>
<dbReference type="Gene3D" id="1.20.120.330">
    <property type="entry name" value="Nucleotidyltransferases domain 2"/>
    <property type="match status" value="1"/>
</dbReference>
<keyword evidence="7" id="KW-0472">Membrane</keyword>